<dbReference type="STRING" id="526218.Sterm_0448"/>
<sequence length="135" mass="15919">MLKEKIMEILSTDTLENLYFSGDFDENIREFIINKKKLYLEFSKNIICVNSDENILKLSIVLNNKFENQPRVKINEIVFINSLIEERKVVEVTFDNLLYKMDELLVEGLMLELSDHEYICLKPAFFGIEICKNKS</sequence>
<reference evidence="2" key="1">
    <citation type="submission" date="2009-09" db="EMBL/GenBank/DDBJ databases">
        <title>The complete chromosome of Sebaldella termitidis ATCC 33386.</title>
        <authorList>
            <consortium name="US DOE Joint Genome Institute (JGI-PGF)"/>
            <person name="Lucas S."/>
            <person name="Copeland A."/>
            <person name="Lapidus A."/>
            <person name="Glavina del Rio T."/>
            <person name="Dalin E."/>
            <person name="Tice H."/>
            <person name="Bruce D."/>
            <person name="Goodwin L."/>
            <person name="Pitluck S."/>
            <person name="Kyrpides N."/>
            <person name="Mavromatis K."/>
            <person name="Ivanova N."/>
            <person name="Mikhailova N."/>
            <person name="Sims D."/>
            <person name="Meincke L."/>
            <person name="Brettin T."/>
            <person name="Detter J.C."/>
            <person name="Han C."/>
            <person name="Larimer F."/>
            <person name="Land M."/>
            <person name="Hauser L."/>
            <person name="Markowitz V."/>
            <person name="Cheng J.F."/>
            <person name="Hugenholtz P."/>
            <person name="Woyke T."/>
            <person name="Wu D."/>
            <person name="Eisen J.A."/>
        </authorList>
    </citation>
    <scope>NUCLEOTIDE SEQUENCE [LARGE SCALE GENOMIC DNA]</scope>
    <source>
        <strain evidence="2">ATCC 33386 / NCTC 11300</strain>
    </source>
</reference>
<dbReference type="KEGG" id="str:Sterm_0448"/>
<proteinExistence type="predicted"/>
<dbReference type="RefSeq" id="WP_012859927.1">
    <property type="nucleotide sequence ID" value="NC_013517.1"/>
</dbReference>
<evidence type="ECO:0000313" key="2">
    <source>
        <dbReference type="Proteomes" id="UP000000845"/>
    </source>
</evidence>
<dbReference type="HOGENOM" id="CLU_1884329_0_0_0"/>
<reference evidence="1 2" key="2">
    <citation type="journal article" date="2010" name="Stand. Genomic Sci.">
        <title>Complete genome sequence of Sebaldella termitidis type strain (NCTC 11300).</title>
        <authorList>
            <person name="Harmon-Smith M."/>
            <person name="Celia L."/>
            <person name="Chertkov O."/>
            <person name="Lapidus A."/>
            <person name="Copeland A."/>
            <person name="Glavina Del Rio T."/>
            <person name="Nolan M."/>
            <person name="Lucas S."/>
            <person name="Tice H."/>
            <person name="Cheng J.F."/>
            <person name="Han C."/>
            <person name="Detter J.C."/>
            <person name="Bruce D."/>
            <person name="Goodwin L."/>
            <person name="Pitluck S."/>
            <person name="Pati A."/>
            <person name="Liolios K."/>
            <person name="Ivanova N."/>
            <person name="Mavromatis K."/>
            <person name="Mikhailova N."/>
            <person name="Chen A."/>
            <person name="Palaniappan K."/>
            <person name="Land M."/>
            <person name="Hauser L."/>
            <person name="Chang Y.J."/>
            <person name="Jeffries C.D."/>
            <person name="Brettin T."/>
            <person name="Goker M."/>
            <person name="Beck B."/>
            <person name="Bristow J."/>
            <person name="Eisen J.A."/>
            <person name="Markowitz V."/>
            <person name="Hugenholtz P."/>
            <person name="Kyrpides N.C."/>
            <person name="Klenk H.P."/>
            <person name="Chen F."/>
        </authorList>
    </citation>
    <scope>NUCLEOTIDE SEQUENCE [LARGE SCALE GENOMIC DNA]</scope>
    <source>
        <strain evidence="2">ATCC 33386 / NCTC 11300</strain>
    </source>
</reference>
<name>D1AMV2_SEBTE</name>
<gene>
    <name evidence="1" type="ordered locus">Sterm_0448</name>
</gene>
<dbReference type="Proteomes" id="UP000000845">
    <property type="component" value="Chromosome"/>
</dbReference>
<organism evidence="1 2">
    <name type="scientific">Sebaldella termitidis (strain ATCC 33386 / NCTC 11300)</name>
    <dbReference type="NCBI Taxonomy" id="526218"/>
    <lineage>
        <taxon>Bacteria</taxon>
        <taxon>Fusobacteriati</taxon>
        <taxon>Fusobacteriota</taxon>
        <taxon>Fusobacteriia</taxon>
        <taxon>Fusobacteriales</taxon>
        <taxon>Leptotrichiaceae</taxon>
        <taxon>Sebaldella</taxon>
    </lineage>
</organism>
<keyword evidence="2" id="KW-1185">Reference proteome</keyword>
<accession>D1AMV2</accession>
<dbReference type="EMBL" id="CP001739">
    <property type="protein sequence ID" value="ACZ07328.1"/>
    <property type="molecule type" value="Genomic_DNA"/>
</dbReference>
<protein>
    <submittedName>
        <fullName evidence="1">Uncharacterized protein</fullName>
    </submittedName>
</protein>
<evidence type="ECO:0000313" key="1">
    <source>
        <dbReference type="EMBL" id="ACZ07328.1"/>
    </source>
</evidence>
<dbReference type="AlphaFoldDB" id="D1AMV2"/>